<reference evidence="2" key="1">
    <citation type="submission" date="2021-04" db="EMBL/GenBank/DDBJ databases">
        <title>Luteolibacter sp. 32A isolated from the skin of an Anderson's salamander (Ambystoma andersonii).</title>
        <authorList>
            <person name="Spergser J."/>
            <person name="Busse H.-J."/>
        </authorList>
    </citation>
    <scope>NUCLEOTIDE SEQUENCE</scope>
    <source>
        <strain evidence="2">32A</strain>
    </source>
</reference>
<dbReference type="KEGG" id="lamb:KBB96_10800"/>
<keyword evidence="3" id="KW-1185">Reference proteome</keyword>
<sequence length="543" mass="58360">MLLRSPTGLWISGALVFSLLAGCTKKADRASSSEIRELREEMAAMKAEKPKTDENAALKAEIQALKAGTLQIEPLRLKLDASEREVEELRQKLNDLKKENAELRAKTVSRARLKGVGESFPELACPGGRTYQNAVIRSIGDRAVTIHHDGGVANLGPDTVPREWVKRFYLDDGSNPVTIAASLPVSPSPVAALSSSAVPPAASAAAPEAVDASKADEISNRLTRAAVIIKGDKGVGTGFFASDGETVWLYTAAHVLSGNTTFEATGVDGRVYKRFGMFQVAENADLARFAMLESVPVAAELFGARPCVAGSEVVAIGNSGGAGVFTVLRGKVKAVGPGEVETDASIIQGNSGGLLASAADGRVIGVVTRMVAARQDVWSENTPFSEVRRFAARLDDNVRWRQMTPATFMAEPRTIAEFNRVTRLLWALAELVPTKSGLRLTSQIRGSNFTALAIFNENRDSAAVVNLLKMNTSLMENNLKVSDADLVRRYFSFYNSISAAAQSQTSNFDPERISSYNRDAAKLALKWRKEAQAALAQNMASLR</sequence>
<dbReference type="Proteomes" id="UP000676169">
    <property type="component" value="Chromosome"/>
</dbReference>
<dbReference type="SUPFAM" id="SSF50494">
    <property type="entry name" value="Trypsin-like serine proteases"/>
    <property type="match status" value="1"/>
</dbReference>
<accession>A0A975G5A5</accession>
<dbReference type="AlphaFoldDB" id="A0A975G5A5"/>
<dbReference type="PANTHER" id="PTHR43019">
    <property type="entry name" value="SERINE ENDOPROTEASE DEGS"/>
    <property type="match status" value="1"/>
</dbReference>
<dbReference type="EMBL" id="CP073100">
    <property type="protein sequence ID" value="QUE49359.1"/>
    <property type="molecule type" value="Genomic_DNA"/>
</dbReference>
<dbReference type="Gene3D" id="2.40.10.120">
    <property type="match status" value="1"/>
</dbReference>
<evidence type="ECO:0000256" key="1">
    <source>
        <dbReference type="SAM" id="Coils"/>
    </source>
</evidence>
<dbReference type="Pfam" id="PF13365">
    <property type="entry name" value="Trypsin_2"/>
    <property type="match status" value="1"/>
</dbReference>
<protein>
    <submittedName>
        <fullName evidence="2">Trypsin-like peptidase domain-containing protein</fullName>
    </submittedName>
</protein>
<evidence type="ECO:0000313" key="3">
    <source>
        <dbReference type="Proteomes" id="UP000676169"/>
    </source>
</evidence>
<proteinExistence type="predicted"/>
<dbReference type="RefSeq" id="WP_211629420.1">
    <property type="nucleotide sequence ID" value="NZ_CP073100.1"/>
</dbReference>
<dbReference type="InterPro" id="IPR009003">
    <property type="entry name" value="Peptidase_S1_PA"/>
</dbReference>
<evidence type="ECO:0000313" key="2">
    <source>
        <dbReference type="EMBL" id="QUE49359.1"/>
    </source>
</evidence>
<gene>
    <name evidence="2" type="ORF">KBB96_10800</name>
</gene>
<organism evidence="2 3">
    <name type="scientific">Luteolibacter ambystomatis</name>
    <dbReference type="NCBI Taxonomy" id="2824561"/>
    <lineage>
        <taxon>Bacteria</taxon>
        <taxon>Pseudomonadati</taxon>
        <taxon>Verrucomicrobiota</taxon>
        <taxon>Verrucomicrobiia</taxon>
        <taxon>Verrucomicrobiales</taxon>
        <taxon>Verrucomicrobiaceae</taxon>
        <taxon>Luteolibacter</taxon>
    </lineage>
</organism>
<name>A0A975G5A5_9BACT</name>
<dbReference type="PROSITE" id="PS51257">
    <property type="entry name" value="PROKAR_LIPOPROTEIN"/>
    <property type="match status" value="1"/>
</dbReference>
<dbReference type="PANTHER" id="PTHR43019:SF23">
    <property type="entry name" value="PROTEASE DO-LIKE 5, CHLOROPLASTIC"/>
    <property type="match status" value="1"/>
</dbReference>
<feature type="coiled-coil region" evidence="1">
    <location>
        <begin position="28"/>
        <end position="106"/>
    </location>
</feature>
<keyword evidence="1" id="KW-0175">Coiled coil</keyword>